<organism evidence="2 3">
    <name type="scientific">Gilvimarinus japonicus</name>
    <dbReference type="NCBI Taxonomy" id="1796469"/>
    <lineage>
        <taxon>Bacteria</taxon>
        <taxon>Pseudomonadati</taxon>
        <taxon>Pseudomonadota</taxon>
        <taxon>Gammaproteobacteria</taxon>
        <taxon>Cellvibrionales</taxon>
        <taxon>Cellvibrionaceae</taxon>
        <taxon>Gilvimarinus</taxon>
    </lineage>
</organism>
<name>A0ABV7HSB5_9GAMM</name>
<dbReference type="EMBL" id="JBHRTL010000004">
    <property type="protein sequence ID" value="MFC3154492.1"/>
    <property type="molecule type" value="Genomic_DNA"/>
</dbReference>
<evidence type="ECO:0000313" key="2">
    <source>
        <dbReference type="EMBL" id="MFC3154492.1"/>
    </source>
</evidence>
<comment type="caution">
    <text evidence="2">The sequence shown here is derived from an EMBL/GenBank/DDBJ whole genome shotgun (WGS) entry which is preliminary data.</text>
</comment>
<reference evidence="3" key="1">
    <citation type="journal article" date="2019" name="Int. J. Syst. Evol. Microbiol.">
        <title>The Global Catalogue of Microorganisms (GCM) 10K type strain sequencing project: providing services to taxonomists for standard genome sequencing and annotation.</title>
        <authorList>
            <consortium name="The Broad Institute Genomics Platform"/>
            <consortium name="The Broad Institute Genome Sequencing Center for Infectious Disease"/>
            <person name="Wu L."/>
            <person name="Ma J."/>
        </authorList>
    </citation>
    <scope>NUCLEOTIDE SEQUENCE [LARGE SCALE GENOMIC DNA]</scope>
    <source>
        <strain evidence="3">KCTC 52141</strain>
    </source>
</reference>
<evidence type="ECO:0000313" key="3">
    <source>
        <dbReference type="Proteomes" id="UP001595548"/>
    </source>
</evidence>
<evidence type="ECO:0000256" key="1">
    <source>
        <dbReference type="SAM" id="SignalP"/>
    </source>
</evidence>
<keyword evidence="3" id="KW-1185">Reference proteome</keyword>
<protein>
    <submittedName>
        <fullName evidence="2">Uncharacterized protein</fullName>
    </submittedName>
</protein>
<feature type="chain" id="PRO_5046949008" evidence="1">
    <location>
        <begin position="24"/>
        <end position="265"/>
    </location>
</feature>
<feature type="signal peptide" evidence="1">
    <location>
        <begin position="1"/>
        <end position="23"/>
    </location>
</feature>
<keyword evidence="1" id="KW-0732">Signal</keyword>
<dbReference type="Proteomes" id="UP001595548">
    <property type="component" value="Unassembled WGS sequence"/>
</dbReference>
<gene>
    <name evidence="2" type="ORF">ACFOEB_04690</name>
</gene>
<accession>A0ABV7HSB5</accession>
<proteinExistence type="predicted"/>
<dbReference type="RefSeq" id="WP_382414758.1">
    <property type="nucleotide sequence ID" value="NZ_AP031500.1"/>
</dbReference>
<sequence>MIKKLATLIGLVGLGLGTAQVFAADGEVQDMSDPLAIYTQAGFGLTDKGLNLKVGQTYDTGDAATAGMNIIEIKGIYGDALGWRGDAQTTDSVDSFRIRNFKTNLTNGRAVQLDASYSLKPNLVSEESADVSYSIIQALPAMGRFNFYPLAGVGTSLGNNTIEDDGTTDSGYSIMGFYGLVGMYSKLAVTDKIWINYNPFWLTTLSGSDNYEDNYYGQGNDNILTHEFALSYQITPRFNVRYFANWNENVDFMDGDQRIEFNYQL</sequence>